<feature type="signal peptide" evidence="1">
    <location>
        <begin position="1"/>
        <end position="31"/>
    </location>
</feature>
<dbReference type="Gene3D" id="2.160.20.10">
    <property type="entry name" value="Single-stranded right-handed beta-helix, Pectin lyase-like"/>
    <property type="match status" value="1"/>
</dbReference>
<reference evidence="3 4" key="1">
    <citation type="submission" date="2023-01" db="EMBL/GenBank/DDBJ databases">
        <title>Bacillus changyiensis sp. nov., isolated from a coastal deposit.</title>
        <authorList>
            <person name="Xiao G."/>
            <person name="Lai Q."/>
            <person name="Hu Z."/>
            <person name="Shao Z."/>
        </authorList>
    </citation>
    <scope>NUCLEOTIDE SEQUENCE [LARGE SCALE GENOMIC DNA]</scope>
    <source>
        <strain evidence="3 4">CLL-7-23</strain>
    </source>
</reference>
<name>A0ABT4X747_9BACI</name>
<evidence type="ECO:0000313" key="4">
    <source>
        <dbReference type="Proteomes" id="UP001211894"/>
    </source>
</evidence>
<protein>
    <submittedName>
        <fullName evidence="3">Right-handed parallel beta-helix repeat-containing protein</fullName>
    </submittedName>
</protein>
<dbReference type="InterPro" id="IPR039448">
    <property type="entry name" value="Beta_helix"/>
</dbReference>
<dbReference type="InterPro" id="IPR012334">
    <property type="entry name" value="Pectin_lyas_fold"/>
</dbReference>
<evidence type="ECO:0000313" key="3">
    <source>
        <dbReference type="EMBL" id="MDA7028121.1"/>
    </source>
</evidence>
<sequence>MSKMRKTTMLFTSILLIFSLLGIGMPLSAKAASKPTYTISPNTKPTNKKMLKFTTYNTYTKHYYLVRSYLEKLEKKGGGKLVLKKGTYTISNALYVPSNVTIEMQNGVKIVKGKKTGTRKFGASKSIFQLIRPSKAAKSGVYRKYNGEKNITFQGKGNVIFDMKYDKDCVGIIIGHNRNVKIRNIQFKNLYSGHFIELDASRNVDIRNNSFVGSKASANVNKEAINLDTPDKTTKGWSQKWSKYDKTPNQIVTIENNRFKGLDRSIGTHKYSGGKYHDRVVLRNNKISSIRSDAIRVMNWSNSTIEGNVIDHVAGGNSGKRGILVSGAKNPTIRNNTFNKVGRVIQFMPWKNSGPGSKYGITYNKLSSANKNALLTNKATNISERFIRINNKYNEFTKYTQKIKLR</sequence>
<gene>
    <name evidence="3" type="ORF">PJ311_16225</name>
</gene>
<feature type="chain" id="PRO_5045368264" evidence="1">
    <location>
        <begin position="32"/>
        <end position="406"/>
    </location>
</feature>
<dbReference type="SUPFAM" id="SSF51126">
    <property type="entry name" value="Pectin lyase-like"/>
    <property type="match status" value="1"/>
</dbReference>
<keyword evidence="4" id="KW-1185">Reference proteome</keyword>
<keyword evidence="1" id="KW-0732">Signal</keyword>
<dbReference type="InterPro" id="IPR006626">
    <property type="entry name" value="PbH1"/>
</dbReference>
<feature type="domain" description="Right handed beta helix" evidence="2">
    <location>
        <begin position="250"/>
        <end position="395"/>
    </location>
</feature>
<dbReference type="EMBL" id="JAQKAB010000012">
    <property type="protein sequence ID" value="MDA7028121.1"/>
    <property type="molecule type" value="Genomic_DNA"/>
</dbReference>
<proteinExistence type="predicted"/>
<dbReference type="Pfam" id="PF13229">
    <property type="entry name" value="Beta_helix"/>
    <property type="match status" value="1"/>
</dbReference>
<dbReference type="SMART" id="SM00710">
    <property type="entry name" value="PbH1"/>
    <property type="match status" value="5"/>
</dbReference>
<evidence type="ECO:0000256" key="1">
    <source>
        <dbReference type="SAM" id="SignalP"/>
    </source>
</evidence>
<dbReference type="InterPro" id="IPR011050">
    <property type="entry name" value="Pectin_lyase_fold/virulence"/>
</dbReference>
<comment type="caution">
    <text evidence="3">The sequence shown here is derived from an EMBL/GenBank/DDBJ whole genome shotgun (WGS) entry which is preliminary data.</text>
</comment>
<evidence type="ECO:0000259" key="2">
    <source>
        <dbReference type="Pfam" id="PF13229"/>
    </source>
</evidence>
<dbReference type="RefSeq" id="WP_271341932.1">
    <property type="nucleotide sequence ID" value="NZ_JAQKAB010000012.1"/>
</dbReference>
<accession>A0ABT4X747</accession>
<organism evidence="3 4">
    <name type="scientific">Bacillus changyiensis</name>
    <dbReference type="NCBI Taxonomy" id="3004103"/>
    <lineage>
        <taxon>Bacteria</taxon>
        <taxon>Bacillati</taxon>
        <taxon>Bacillota</taxon>
        <taxon>Bacilli</taxon>
        <taxon>Bacillales</taxon>
        <taxon>Bacillaceae</taxon>
        <taxon>Bacillus</taxon>
    </lineage>
</organism>
<dbReference type="Proteomes" id="UP001211894">
    <property type="component" value="Unassembled WGS sequence"/>
</dbReference>